<protein>
    <submittedName>
        <fullName evidence="1">Uncharacterized protein</fullName>
    </submittedName>
</protein>
<comment type="caution">
    <text evidence="1">The sequence shown here is derived from an EMBL/GenBank/DDBJ whole genome shotgun (WGS) entry which is preliminary data.</text>
</comment>
<dbReference type="EMBL" id="JANSHE010006960">
    <property type="protein sequence ID" value="KAJ2965575.1"/>
    <property type="molecule type" value="Genomic_DNA"/>
</dbReference>
<proteinExistence type="predicted"/>
<sequence>MLPTPSPSRGRSARRSCRSSGYRATRATLCTTLTCTWAVCVQLSDSSNDDSYFADPSAEKPPKPLRAADEQGYIIRQSVLEEGTQPDYVIPVGSADGTWGMMKKVAGFRAEGWLALWKGAYLRTILRTSAC</sequence>
<keyword evidence="2" id="KW-1185">Reference proteome</keyword>
<evidence type="ECO:0000313" key="2">
    <source>
        <dbReference type="Proteomes" id="UP001144978"/>
    </source>
</evidence>
<organism evidence="1 2">
    <name type="scientific">Trametes sanguinea</name>
    <dbReference type="NCBI Taxonomy" id="158606"/>
    <lineage>
        <taxon>Eukaryota</taxon>
        <taxon>Fungi</taxon>
        <taxon>Dikarya</taxon>
        <taxon>Basidiomycota</taxon>
        <taxon>Agaricomycotina</taxon>
        <taxon>Agaricomycetes</taxon>
        <taxon>Polyporales</taxon>
        <taxon>Polyporaceae</taxon>
        <taxon>Trametes</taxon>
    </lineage>
</organism>
<name>A0ACC1MFK7_9APHY</name>
<gene>
    <name evidence="1" type="ORF">NUW54_g14074</name>
</gene>
<dbReference type="Proteomes" id="UP001144978">
    <property type="component" value="Unassembled WGS sequence"/>
</dbReference>
<reference evidence="1" key="1">
    <citation type="submission" date="2022-08" db="EMBL/GenBank/DDBJ databases">
        <title>Genome Sequence of Pycnoporus sanguineus.</title>
        <authorList>
            <person name="Buettner E."/>
        </authorList>
    </citation>
    <scope>NUCLEOTIDE SEQUENCE</scope>
    <source>
        <strain evidence="1">CG-C14</strain>
    </source>
</reference>
<evidence type="ECO:0000313" key="1">
    <source>
        <dbReference type="EMBL" id="KAJ2965575.1"/>
    </source>
</evidence>
<accession>A0ACC1MFK7</accession>